<comment type="subunit">
    <text evidence="4">Part of the Bam complex.</text>
</comment>
<comment type="caution">
    <text evidence="6">The sequence shown here is derived from an EMBL/GenBank/DDBJ whole genome shotgun (WGS) entry which is preliminary data.</text>
</comment>
<keyword evidence="1 4" id="KW-0732">Signal</keyword>
<keyword evidence="7" id="KW-1185">Reference proteome</keyword>
<dbReference type="InterPro" id="IPR039565">
    <property type="entry name" value="BamD-like"/>
</dbReference>
<dbReference type="GO" id="GO:0009279">
    <property type="term" value="C:cell outer membrane"/>
    <property type="evidence" value="ECO:0007669"/>
    <property type="project" value="UniProtKB-SubCell"/>
</dbReference>
<gene>
    <name evidence="4" type="primary">bamD</name>
    <name evidence="6" type="ORF">P618_200135</name>
</gene>
<keyword evidence="2 4" id="KW-0472">Membrane</keyword>
<organism evidence="6 7">
    <name type="scientific">Holospora obtusa F1</name>
    <dbReference type="NCBI Taxonomy" id="1399147"/>
    <lineage>
        <taxon>Bacteria</taxon>
        <taxon>Pseudomonadati</taxon>
        <taxon>Pseudomonadota</taxon>
        <taxon>Alphaproteobacteria</taxon>
        <taxon>Holosporales</taxon>
        <taxon>Holosporaceae</taxon>
        <taxon>Holospora</taxon>
    </lineage>
</organism>
<dbReference type="eggNOG" id="COG4105">
    <property type="taxonomic scope" value="Bacteria"/>
</dbReference>
<dbReference type="GO" id="GO:0043165">
    <property type="term" value="P:Gram-negative-bacterium-type cell outer membrane assembly"/>
    <property type="evidence" value="ECO:0007669"/>
    <property type="project" value="UniProtKB-UniRule"/>
</dbReference>
<dbReference type="Proteomes" id="UP000019112">
    <property type="component" value="Unassembled WGS sequence"/>
</dbReference>
<dbReference type="CDD" id="cd15830">
    <property type="entry name" value="BamD"/>
    <property type="match status" value="1"/>
</dbReference>
<dbReference type="SUPFAM" id="SSF48452">
    <property type="entry name" value="TPR-like"/>
    <property type="match status" value="1"/>
</dbReference>
<dbReference type="RefSeq" id="WP_021827985.1">
    <property type="nucleotide sequence ID" value="NZ_AWTR02000016.1"/>
</dbReference>
<comment type="subcellular location">
    <subcellularLocation>
        <location evidence="4">Cell outer membrane</location>
    </subcellularLocation>
</comment>
<dbReference type="STRING" id="1399147.P618_200135"/>
<dbReference type="EMBL" id="AWTR02000016">
    <property type="protein sequence ID" value="ETZ07666.1"/>
    <property type="molecule type" value="Genomic_DNA"/>
</dbReference>
<keyword evidence="3 4" id="KW-0998">Cell outer membrane</keyword>
<evidence type="ECO:0000256" key="2">
    <source>
        <dbReference type="ARBA" id="ARBA00023136"/>
    </source>
</evidence>
<accession>W6TF97</accession>
<dbReference type="Gene3D" id="1.25.40.10">
    <property type="entry name" value="Tetratricopeptide repeat domain"/>
    <property type="match status" value="1"/>
</dbReference>
<dbReference type="HAMAP" id="MF_00922">
    <property type="entry name" value="OM_assembly_BamD"/>
    <property type="match status" value="1"/>
</dbReference>
<name>W6TF97_HOLOB</name>
<feature type="domain" description="Outer membrane lipoprotein BamD-like" evidence="5">
    <location>
        <begin position="50"/>
        <end position="239"/>
    </location>
</feature>
<evidence type="ECO:0000256" key="1">
    <source>
        <dbReference type="ARBA" id="ARBA00022729"/>
    </source>
</evidence>
<evidence type="ECO:0000313" key="7">
    <source>
        <dbReference type="Proteomes" id="UP000019112"/>
    </source>
</evidence>
<sequence>MNIIALKILKIEKKMKTFQTFQKKCKTFTYLLFVLFFFVGCRDSERIYQQKPLNMLYKKAMETLKKEDFKEASENFDEVERQYPYSSWAPHSQLMSAYCSFKAQEFPKSIATLETFLALHPSSSSAQYAHYLRALCYYTDMLSPERDNENALLALQGFQEICERFPYSDYARDAELKVDFIQEHLACHEMLIIRDYMKRKEFVAAFQRLSLFIKNYSRSVLVPEALYRLIECHIVLGFPGLTYKTFTLLKYNFPKDAWTSMAQELLMLKN</sequence>
<protein>
    <recommendedName>
        <fullName evidence="4">Outer membrane protein assembly factor BamD</fullName>
    </recommendedName>
</protein>
<dbReference type="NCBIfam" id="TIGR03302">
    <property type="entry name" value="OM_YfiO"/>
    <property type="match status" value="1"/>
</dbReference>
<dbReference type="GO" id="GO:0051205">
    <property type="term" value="P:protein insertion into membrane"/>
    <property type="evidence" value="ECO:0007669"/>
    <property type="project" value="UniProtKB-UniRule"/>
</dbReference>
<evidence type="ECO:0000256" key="3">
    <source>
        <dbReference type="ARBA" id="ARBA00023237"/>
    </source>
</evidence>
<evidence type="ECO:0000256" key="4">
    <source>
        <dbReference type="HAMAP-Rule" id="MF_00922"/>
    </source>
</evidence>
<reference evidence="6 7" key="1">
    <citation type="journal article" date="2014" name="FEMS Microbiol. Lett.">
        <title>Draft genome sequences of three Holospora species (Holospora obtusa, Holospora undulata, and Holospora elegans), endonuclear symbiotic bacteria of the ciliate Paramecium caudatum.</title>
        <authorList>
            <person name="Dohra H."/>
            <person name="Tanaka K."/>
            <person name="Suzuki T."/>
            <person name="Fujishima M."/>
            <person name="Suzuki H."/>
        </authorList>
    </citation>
    <scope>NUCLEOTIDE SEQUENCE [LARGE SCALE GENOMIC DNA]</scope>
    <source>
        <strain evidence="6 7">F1</strain>
    </source>
</reference>
<comment type="function">
    <text evidence="4">Part of the outer membrane protein assembly complex, which is involved in assembly and insertion of beta-barrel proteins into the outer membrane.</text>
</comment>
<dbReference type="OrthoDB" id="9804044at2"/>
<comment type="similarity">
    <text evidence="4">Belongs to the BamD family.</text>
</comment>
<dbReference type="AlphaFoldDB" id="W6TF97"/>
<evidence type="ECO:0000259" key="5">
    <source>
        <dbReference type="Pfam" id="PF13525"/>
    </source>
</evidence>
<proteinExistence type="inferred from homology"/>
<dbReference type="InterPro" id="IPR017689">
    <property type="entry name" value="BamD"/>
</dbReference>
<dbReference type="Pfam" id="PF13525">
    <property type="entry name" value="YfiO"/>
    <property type="match status" value="1"/>
</dbReference>
<dbReference type="InterPro" id="IPR011990">
    <property type="entry name" value="TPR-like_helical_dom_sf"/>
</dbReference>
<evidence type="ECO:0000313" key="6">
    <source>
        <dbReference type="EMBL" id="ETZ07666.1"/>
    </source>
</evidence>